<keyword evidence="2" id="KW-1185">Reference proteome</keyword>
<dbReference type="RefSeq" id="WP_166400397.1">
    <property type="nucleotide sequence ID" value="NZ_JAANAS010000051.1"/>
</dbReference>
<accession>A0A967E024</accession>
<dbReference type="AlphaFoldDB" id="A0A967E024"/>
<protein>
    <submittedName>
        <fullName evidence="1">Uncharacterized protein</fullName>
    </submittedName>
</protein>
<sequence length="207" mass="24072">MYSRKRGLVIGFHGCDQEVRDEIVSQKLKNLKPSENLYDWLGNGIYFWKNNYDRALQYAKEIKKNPQKSTSRIETPSVLGAVIDLGYCMDLLDSNYLELLKIGYKLLTETNKKHGLEIPKNKPIEKNGDLLLRHLDCAVIETVHQFIKENKESNEFDSVRGVFFEGNELYKNAGFKEKNHIQIAIRNPNCIKGYFIPRILNEKYPKT</sequence>
<evidence type="ECO:0000313" key="1">
    <source>
        <dbReference type="EMBL" id="NGZ90142.1"/>
    </source>
</evidence>
<evidence type="ECO:0000313" key="2">
    <source>
        <dbReference type="Proteomes" id="UP000643701"/>
    </source>
</evidence>
<dbReference type="Proteomes" id="UP000643701">
    <property type="component" value="Unassembled WGS sequence"/>
</dbReference>
<dbReference type="EMBL" id="JAANAS010000051">
    <property type="protein sequence ID" value="NGZ90142.1"/>
    <property type="molecule type" value="Genomic_DNA"/>
</dbReference>
<proteinExistence type="predicted"/>
<gene>
    <name evidence="1" type="ORF">G7034_07745</name>
</gene>
<dbReference type="SUPFAM" id="SSF56399">
    <property type="entry name" value="ADP-ribosylation"/>
    <property type="match status" value="1"/>
</dbReference>
<comment type="caution">
    <text evidence="1">The sequence shown here is derived from an EMBL/GenBank/DDBJ whole genome shotgun (WGS) entry which is preliminary data.</text>
</comment>
<reference evidence="1" key="1">
    <citation type="submission" date="2020-03" db="EMBL/GenBank/DDBJ databases">
        <title>Psychroflexus Maritimus sp. nov., isolate from marine sediment.</title>
        <authorList>
            <person name="Zhong Y.-L."/>
        </authorList>
    </citation>
    <scope>NUCLEOTIDE SEQUENCE</scope>
    <source>
        <strain evidence="1">C1</strain>
    </source>
</reference>
<organism evidence="1 2">
    <name type="scientific">Psychroflexus maritimus</name>
    <dbReference type="NCBI Taxonomy" id="2714865"/>
    <lineage>
        <taxon>Bacteria</taxon>
        <taxon>Pseudomonadati</taxon>
        <taxon>Bacteroidota</taxon>
        <taxon>Flavobacteriia</taxon>
        <taxon>Flavobacteriales</taxon>
        <taxon>Flavobacteriaceae</taxon>
        <taxon>Psychroflexus</taxon>
    </lineage>
</organism>
<name>A0A967E024_9FLAO</name>